<dbReference type="PROSITE" id="PS00217">
    <property type="entry name" value="SUGAR_TRANSPORT_2"/>
    <property type="match status" value="1"/>
</dbReference>
<proteinExistence type="predicted"/>
<dbReference type="InterPro" id="IPR005828">
    <property type="entry name" value="MFS_sugar_transport-like"/>
</dbReference>
<evidence type="ECO:0000256" key="8">
    <source>
        <dbReference type="SAM" id="Phobius"/>
    </source>
</evidence>
<dbReference type="Pfam" id="PF00083">
    <property type="entry name" value="Sugar_tr"/>
    <property type="match status" value="1"/>
</dbReference>
<keyword evidence="5 8" id="KW-1133">Transmembrane helix</keyword>
<dbReference type="InterPro" id="IPR005829">
    <property type="entry name" value="Sugar_transporter_CS"/>
</dbReference>
<evidence type="ECO:0000256" key="1">
    <source>
        <dbReference type="ARBA" id="ARBA00004651"/>
    </source>
</evidence>
<accession>A0A7Y7ILD0</accession>
<dbReference type="GO" id="GO:0022857">
    <property type="term" value="F:transmembrane transporter activity"/>
    <property type="evidence" value="ECO:0007669"/>
    <property type="project" value="InterPro"/>
</dbReference>
<evidence type="ECO:0000256" key="4">
    <source>
        <dbReference type="ARBA" id="ARBA00022692"/>
    </source>
</evidence>
<feature type="transmembrane region" description="Helical" evidence="8">
    <location>
        <begin position="133"/>
        <end position="151"/>
    </location>
</feature>
<feature type="transmembrane region" description="Helical" evidence="8">
    <location>
        <begin position="157"/>
        <end position="177"/>
    </location>
</feature>
<feature type="transmembrane region" description="Helical" evidence="8">
    <location>
        <begin position="75"/>
        <end position="94"/>
    </location>
</feature>
<evidence type="ECO:0000313" key="11">
    <source>
        <dbReference type="Proteomes" id="UP000543556"/>
    </source>
</evidence>
<evidence type="ECO:0000256" key="5">
    <source>
        <dbReference type="ARBA" id="ARBA00022989"/>
    </source>
</evidence>
<feature type="transmembrane region" description="Helical" evidence="8">
    <location>
        <begin position="424"/>
        <end position="442"/>
    </location>
</feature>
<evidence type="ECO:0000256" key="6">
    <source>
        <dbReference type="ARBA" id="ARBA00023136"/>
    </source>
</evidence>
<evidence type="ECO:0000256" key="2">
    <source>
        <dbReference type="ARBA" id="ARBA00022448"/>
    </source>
</evidence>
<feature type="transmembrane region" description="Helical" evidence="8">
    <location>
        <begin position="232"/>
        <end position="251"/>
    </location>
</feature>
<dbReference type="Proteomes" id="UP000543556">
    <property type="component" value="Unassembled WGS sequence"/>
</dbReference>
<feature type="compositionally biased region" description="Basic and acidic residues" evidence="7">
    <location>
        <begin position="1"/>
        <end position="11"/>
    </location>
</feature>
<dbReference type="PANTHER" id="PTHR43045:SF4">
    <property type="entry name" value="TRANSPORTER YDFJ-RELATED"/>
    <property type="match status" value="1"/>
</dbReference>
<feature type="domain" description="Major facilitator superfamily (MFS) profile" evidence="9">
    <location>
        <begin position="60"/>
        <end position="473"/>
    </location>
</feature>
<comment type="caution">
    <text evidence="10">The sequence shown here is derived from an EMBL/GenBank/DDBJ whole genome shotgun (WGS) entry which is preliminary data.</text>
</comment>
<feature type="transmembrane region" description="Helical" evidence="8">
    <location>
        <begin position="100"/>
        <end position="121"/>
    </location>
</feature>
<keyword evidence="3" id="KW-1003">Cell membrane</keyword>
<organism evidence="10 11">
    <name type="scientific">Arthrobacter wenxiniae</name>
    <dbReference type="NCBI Taxonomy" id="2713570"/>
    <lineage>
        <taxon>Bacteria</taxon>
        <taxon>Bacillati</taxon>
        <taxon>Actinomycetota</taxon>
        <taxon>Actinomycetes</taxon>
        <taxon>Micrococcales</taxon>
        <taxon>Micrococcaceae</taxon>
        <taxon>Arthrobacter</taxon>
    </lineage>
</organism>
<evidence type="ECO:0000259" key="9">
    <source>
        <dbReference type="PROSITE" id="PS50850"/>
    </source>
</evidence>
<keyword evidence="2" id="KW-0813">Transport</keyword>
<keyword evidence="6 8" id="KW-0472">Membrane</keyword>
<dbReference type="CDD" id="cd17369">
    <property type="entry name" value="MFS_ShiA_like"/>
    <property type="match status" value="1"/>
</dbReference>
<evidence type="ECO:0000256" key="3">
    <source>
        <dbReference type="ARBA" id="ARBA00022475"/>
    </source>
</evidence>
<protein>
    <submittedName>
        <fullName evidence="10">MHS family MFS transporter</fullName>
    </submittedName>
</protein>
<feature type="transmembrane region" description="Helical" evidence="8">
    <location>
        <begin position="198"/>
        <end position="220"/>
    </location>
</feature>
<evidence type="ECO:0000313" key="10">
    <source>
        <dbReference type="EMBL" id="NVM96991.1"/>
    </source>
</evidence>
<feature type="transmembrane region" description="Helical" evidence="8">
    <location>
        <begin position="381"/>
        <end position="404"/>
    </location>
</feature>
<feature type="transmembrane region" description="Helical" evidence="8">
    <location>
        <begin position="448"/>
        <end position="468"/>
    </location>
</feature>
<dbReference type="InterPro" id="IPR020846">
    <property type="entry name" value="MFS_dom"/>
</dbReference>
<sequence>MYAVQHSDRPHGQRRISGTNDGSGCFKGEPVTTQPLPSAGLSAATERDIVPVDPQQLRRATLASSVGSALEYYDFYIYGLATALIFGPLFFSPLGPSGALIASFATYGVGFAARPFGGLIFGYIGDRFGRKQVLLLTIGLMGTASFCIGLLPTHAQAGMLGAVLLVVLRIIQGLGAGAEQAGATTLISEVAPRKRRGFFAALPFVGIQVGTLLGAGTFALMGLAHPEVLTGWLWRVPFLASIILIAIAIYIRLKLKETPVFQELEKHKSVTKNPVGVLWRSSKKNVLIGMGLRMGENGNSTIYSTLLVGFMAAKGGVFEGDKFIGPIGLLIAAGFSAIMVVAFGALSDRVGRVKVYRYGALFQLLFAFPAFYLISLGNVTLVWIVMSIGIALGVQSMLGPQCALLPELFGSTHRFTGVAMSREISAVFAGGIAPFVGGLLLAVTHQSWMVLAGYSLVLAGISFATTFFTPETVGRDLLLAEDA</sequence>
<dbReference type="InterPro" id="IPR036259">
    <property type="entry name" value="MFS_trans_sf"/>
</dbReference>
<name>A0A7Y7ILD0_9MICC</name>
<comment type="subcellular location">
    <subcellularLocation>
        <location evidence="1">Cell membrane</location>
        <topology evidence="1">Multi-pass membrane protein</topology>
    </subcellularLocation>
</comment>
<dbReference type="GO" id="GO:0005886">
    <property type="term" value="C:plasma membrane"/>
    <property type="evidence" value="ECO:0007669"/>
    <property type="project" value="UniProtKB-SubCell"/>
</dbReference>
<evidence type="ECO:0000256" key="7">
    <source>
        <dbReference type="SAM" id="MobiDB-lite"/>
    </source>
</evidence>
<dbReference type="PANTHER" id="PTHR43045">
    <property type="entry name" value="SHIKIMATE TRANSPORTER"/>
    <property type="match status" value="1"/>
</dbReference>
<keyword evidence="4 8" id="KW-0812">Transmembrane</keyword>
<feature type="region of interest" description="Disordered" evidence="7">
    <location>
        <begin position="1"/>
        <end position="29"/>
    </location>
</feature>
<dbReference type="AlphaFoldDB" id="A0A7Y7ILD0"/>
<feature type="transmembrane region" description="Helical" evidence="8">
    <location>
        <begin position="358"/>
        <end position="375"/>
    </location>
</feature>
<reference evidence="10 11" key="1">
    <citation type="submission" date="2020-02" db="EMBL/GenBank/DDBJ databases">
        <title>Genome sequence of strain AETb3-4.</title>
        <authorList>
            <person name="Gao J."/>
            <person name="Zhang X."/>
        </authorList>
    </citation>
    <scope>NUCLEOTIDE SEQUENCE [LARGE SCALE GENOMIC DNA]</scope>
    <source>
        <strain evidence="10 11">AETb3-4</strain>
    </source>
</reference>
<keyword evidence="11" id="KW-1185">Reference proteome</keyword>
<dbReference type="EMBL" id="JAAMFM010000051">
    <property type="protein sequence ID" value="NVM96991.1"/>
    <property type="molecule type" value="Genomic_DNA"/>
</dbReference>
<gene>
    <name evidence="10" type="ORF">G6034_19180</name>
</gene>
<dbReference type="SUPFAM" id="SSF103473">
    <property type="entry name" value="MFS general substrate transporter"/>
    <property type="match status" value="1"/>
</dbReference>
<dbReference type="Gene3D" id="1.20.1250.20">
    <property type="entry name" value="MFS general substrate transporter like domains"/>
    <property type="match status" value="2"/>
</dbReference>
<dbReference type="PROSITE" id="PS50850">
    <property type="entry name" value="MFS"/>
    <property type="match status" value="1"/>
</dbReference>
<feature type="transmembrane region" description="Helical" evidence="8">
    <location>
        <begin position="323"/>
        <end position="346"/>
    </location>
</feature>